<organism evidence="1 2">
    <name type="scientific">Arabidopsis thaliana</name>
    <name type="common">Mouse-ear cress</name>
    <dbReference type="NCBI Taxonomy" id="3702"/>
    <lineage>
        <taxon>Eukaryota</taxon>
        <taxon>Viridiplantae</taxon>
        <taxon>Streptophyta</taxon>
        <taxon>Embryophyta</taxon>
        <taxon>Tracheophyta</taxon>
        <taxon>Spermatophyta</taxon>
        <taxon>Magnoliopsida</taxon>
        <taxon>eudicotyledons</taxon>
        <taxon>Gunneridae</taxon>
        <taxon>Pentapetalae</taxon>
        <taxon>rosids</taxon>
        <taxon>malvids</taxon>
        <taxon>Brassicales</taxon>
        <taxon>Brassicaceae</taxon>
        <taxon>Camelineae</taxon>
        <taxon>Arabidopsis</taxon>
    </lineage>
</organism>
<proteinExistence type="predicted"/>
<dbReference type="AlphaFoldDB" id="A0A7G2EW93"/>
<gene>
    <name evidence="1" type="ORF">AT9943_LOCUS14917</name>
</gene>
<protein>
    <submittedName>
        <fullName evidence="1">(thale cress) hypothetical protein</fullName>
    </submittedName>
</protein>
<evidence type="ECO:0000313" key="1">
    <source>
        <dbReference type="EMBL" id="CAD5327208.1"/>
    </source>
</evidence>
<evidence type="ECO:0000313" key="2">
    <source>
        <dbReference type="Proteomes" id="UP000516314"/>
    </source>
</evidence>
<sequence>MKGLDSHSGVSEAILSGVGEACEDMLCAHCRYGKTFKTSI</sequence>
<dbReference type="Proteomes" id="UP000516314">
    <property type="component" value="Chromosome 4"/>
</dbReference>
<accession>A0A7G2EW93</accession>
<reference evidence="1 2" key="1">
    <citation type="submission" date="2020-09" db="EMBL/GenBank/DDBJ databases">
        <authorList>
            <person name="Ashkenazy H."/>
        </authorList>
    </citation>
    <scope>NUCLEOTIDE SEQUENCE [LARGE SCALE GENOMIC DNA]</scope>
    <source>
        <strain evidence="2">cv. Cdm-0</strain>
    </source>
</reference>
<dbReference type="EMBL" id="LR881469">
    <property type="protein sequence ID" value="CAD5327208.1"/>
    <property type="molecule type" value="Genomic_DNA"/>
</dbReference>
<name>A0A7G2EW93_ARATH</name>